<dbReference type="AlphaFoldDB" id="A0AAP0L8U6"/>
<gene>
    <name evidence="2" type="ORF">Scep_001108</name>
</gene>
<feature type="region of interest" description="Disordered" evidence="1">
    <location>
        <begin position="135"/>
        <end position="169"/>
    </location>
</feature>
<protein>
    <submittedName>
        <fullName evidence="2">Uncharacterized protein</fullName>
    </submittedName>
</protein>
<proteinExistence type="predicted"/>
<feature type="region of interest" description="Disordered" evidence="1">
    <location>
        <begin position="204"/>
        <end position="254"/>
    </location>
</feature>
<accession>A0AAP0L8U6</accession>
<name>A0AAP0L8U6_9MAGN</name>
<organism evidence="2 3">
    <name type="scientific">Stephania cephalantha</name>
    <dbReference type="NCBI Taxonomy" id="152367"/>
    <lineage>
        <taxon>Eukaryota</taxon>
        <taxon>Viridiplantae</taxon>
        <taxon>Streptophyta</taxon>
        <taxon>Embryophyta</taxon>
        <taxon>Tracheophyta</taxon>
        <taxon>Spermatophyta</taxon>
        <taxon>Magnoliopsida</taxon>
        <taxon>Ranunculales</taxon>
        <taxon>Menispermaceae</taxon>
        <taxon>Menispermoideae</taxon>
        <taxon>Cissampelideae</taxon>
        <taxon>Stephania</taxon>
    </lineage>
</organism>
<dbReference type="EMBL" id="JBBNAG010000001">
    <property type="protein sequence ID" value="KAK9165917.1"/>
    <property type="molecule type" value="Genomic_DNA"/>
</dbReference>
<dbReference type="Proteomes" id="UP001419268">
    <property type="component" value="Unassembled WGS sequence"/>
</dbReference>
<evidence type="ECO:0000313" key="3">
    <source>
        <dbReference type="Proteomes" id="UP001419268"/>
    </source>
</evidence>
<evidence type="ECO:0000313" key="2">
    <source>
        <dbReference type="EMBL" id="KAK9165917.1"/>
    </source>
</evidence>
<sequence length="254" mass="28661">MRATRTPKISASLARVFSSFCCVPRGVTPHVQHVLQQLSLNTAALDVLRDASRIFSQLFAEFVRALSFIPAAAMCQFLTRQPRLRSSSISNQRPQHTGDQLVTNDPVDWDSGIDYGVLECVVSEKIDWRARPDIGGGRREETVEREKATTVRRWPEGGSGGERERLERKRGQWRERREERVVGSEVGKRGWWRGEGGIGVVERREGEGAVERREKRAVERRGRWKGGGEERGGGEVRGAVERIEGQCGGERLER</sequence>
<reference evidence="2 3" key="1">
    <citation type="submission" date="2024-01" db="EMBL/GenBank/DDBJ databases">
        <title>Genome assemblies of Stephania.</title>
        <authorList>
            <person name="Yang L."/>
        </authorList>
    </citation>
    <scope>NUCLEOTIDE SEQUENCE [LARGE SCALE GENOMIC DNA]</scope>
    <source>
        <strain evidence="2">JXDWG</strain>
        <tissue evidence="2">Leaf</tissue>
    </source>
</reference>
<comment type="caution">
    <text evidence="2">The sequence shown here is derived from an EMBL/GenBank/DDBJ whole genome shotgun (WGS) entry which is preliminary data.</text>
</comment>
<keyword evidence="3" id="KW-1185">Reference proteome</keyword>
<evidence type="ECO:0000256" key="1">
    <source>
        <dbReference type="SAM" id="MobiDB-lite"/>
    </source>
</evidence>